<evidence type="ECO:0000256" key="3">
    <source>
        <dbReference type="ARBA" id="ARBA00022475"/>
    </source>
</evidence>
<dbReference type="EMBL" id="VDDC01000028">
    <property type="protein sequence ID" value="TNH38472.1"/>
    <property type="molecule type" value="Genomic_DNA"/>
</dbReference>
<keyword evidence="5 7" id="KW-1133">Transmembrane helix</keyword>
<proteinExistence type="inferred from homology"/>
<gene>
    <name evidence="9" type="ORF">FHD67_14745</name>
</gene>
<evidence type="ECO:0000313" key="10">
    <source>
        <dbReference type="Proteomes" id="UP000304880"/>
    </source>
</evidence>
<dbReference type="InterPro" id="IPR002656">
    <property type="entry name" value="Acyl_transf_3_dom"/>
</dbReference>
<keyword evidence="3" id="KW-1003">Cell membrane</keyword>
<evidence type="ECO:0000256" key="4">
    <source>
        <dbReference type="ARBA" id="ARBA00022692"/>
    </source>
</evidence>
<evidence type="ECO:0000256" key="7">
    <source>
        <dbReference type="SAM" id="Phobius"/>
    </source>
</evidence>
<feature type="transmembrane region" description="Helical" evidence="7">
    <location>
        <begin position="50"/>
        <end position="71"/>
    </location>
</feature>
<dbReference type="Pfam" id="PF01757">
    <property type="entry name" value="Acyl_transf_3"/>
    <property type="match status" value="1"/>
</dbReference>
<dbReference type="GO" id="GO:0016413">
    <property type="term" value="F:O-acetyltransferase activity"/>
    <property type="evidence" value="ECO:0007669"/>
    <property type="project" value="TreeGrafter"/>
</dbReference>
<dbReference type="PANTHER" id="PTHR40074:SF2">
    <property type="entry name" value="O-ACETYLTRANSFERASE WECH"/>
    <property type="match status" value="1"/>
</dbReference>
<feature type="domain" description="Acyltransferase 3" evidence="8">
    <location>
        <begin position="10"/>
        <end position="304"/>
    </location>
</feature>
<name>A0A5C4R3F5_9RHOB</name>
<feature type="transmembrane region" description="Helical" evidence="7">
    <location>
        <begin position="83"/>
        <end position="102"/>
    </location>
</feature>
<keyword evidence="10" id="KW-1185">Reference proteome</keyword>
<feature type="transmembrane region" description="Helical" evidence="7">
    <location>
        <begin position="114"/>
        <end position="137"/>
    </location>
</feature>
<feature type="transmembrane region" description="Helical" evidence="7">
    <location>
        <begin position="261"/>
        <end position="279"/>
    </location>
</feature>
<keyword evidence="4 7" id="KW-0812">Transmembrane</keyword>
<protein>
    <submittedName>
        <fullName evidence="9">Acyltransferase</fullName>
    </submittedName>
</protein>
<keyword evidence="9" id="KW-0808">Transferase</keyword>
<reference evidence="9 10" key="1">
    <citation type="submission" date="2019-06" db="EMBL/GenBank/DDBJ databases">
        <authorList>
            <person name="Li J."/>
        </authorList>
    </citation>
    <scope>NUCLEOTIDE SEQUENCE [LARGE SCALE GENOMIC DNA]</scope>
    <source>
        <strain evidence="9 10">CGMCC 1.8012</strain>
    </source>
</reference>
<comment type="subcellular location">
    <subcellularLocation>
        <location evidence="1">Cell membrane</location>
        <topology evidence="1">Multi-pass membrane protein</topology>
    </subcellularLocation>
</comment>
<sequence length="319" mass="34764">MDKTQARLMSVDYLRVVLAAFVVVAHSGLARETFRSWGDAGLVALATGNSVLRVAVPVFTLIAGYFLASVLRRARLSDWVGHLLVLYAVWSVVYLLFLSPYYTNRPLGLTATELTLGFMHLWFLEGLAISGVILGAVRLLGSGAVVASAIVLGLVGVALQYARMTGLSEMPVEHYRNGPFYLYPYLVMGWLMAVHPPRLSTALLWAMVAGGLALTIGESLYWLRRIGEEPLLEIPVGHLILCPALLLLVMRLRVPDTALPLGRAAAGIYVLHVIVLQGLPKLGVDHPGVTAVLGIALPFLLVWGVSLAGRRHRWLSRLF</sequence>
<dbReference type="PANTHER" id="PTHR40074">
    <property type="entry name" value="O-ACETYLTRANSFERASE WECH"/>
    <property type="match status" value="1"/>
</dbReference>
<evidence type="ECO:0000256" key="1">
    <source>
        <dbReference type="ARBA" id="ARBA00004651"/>
    </source>
</evidence>
<keyword evidence="9" id="KW-0012">Acyltransferase</keyword>
<feature type="transmembrane region" description="Helical" evidence="7">
    <location>
        <begin position="12"/>
        <end position="30"/>
    </location>
</feature>
<feature type="transmembrane region" description="Helical" evidence="7">
    <location>
        <begin position="202"/>
        <end position="223"/>
    </location>
</feature>
<dbReference type="GO" id="GO:0009246">
    <property type="term" value="P:enterobacterial common antigen biosynthetic process"/>
    <property type="evidence" value="ECO:0007669"/>
    <property type="project" value="TreeGrafter"/>
</dbReference>
<accession>A0A5C4R3F5</accession>
<evidence type="ECO:0000256" key="6">
    <source>
        <dbReference type="ARBA" id="ARBA00023136"/>
    </source>
</evidence>
<dbReference type="GO" id="GO:0005886">
    <property type="term" value="C:plasma membrane"/>
    <property type="evidence" value="ECO:0007669"/>
    <property type="project" value="UniProtKB-SubCell"/>
</dbReference>
<comment type="similarity">
    <text evidence="2">Belongs to the acyltransferase 3 family.</text>
</comment>
<organism evidence="9 10">
    <name type="scientific">Paracoccus haeundaensis</name>
    <dbReference type="NCBI Taxonomy" id="225362"/>
    <lineage>
        <taxon>Bacteria</taxon>
        <taxon>Pseudomonadati</taxon>
        <taxon>Pseudomonadota</taxon>
        <taxon>Alphaproteobacteria</taxon>
        <taxon>Rhodobacterales</taxon>
        <taxon>Paracoccaceae</taxon>
        <taxon>Paracoccus</taxon>
    </lineage>
</organism>
<keyword evidence="6 7" id="KW-0472">Membrane</keyword>
<feature type="transmembrane region" description="Helical" evidence="7">
    <location>
        <begin position="235"/>
        <end position="254"/>
    </location>
</feature>
<feature type="transmembrane region" description="Helical" evidence="7">
    <location>
        <begin position="144"/>
        <end position="162"/>
    </location>
</feature>
<feature type="transmembrane region" description="Helical" evidence="7">
    <location>
        <begin position="178"/>
        <end position="195"/>
    </location>
</feature>
<dbReference type="AlphaFoldDB" id="A0A5C4R3F5"/>
<feature type="transmembrane region" description="Helical" evidence="7">
    <location>
        <begin position="291"/>
        <end position="309"/>
    </location>
</feature>
<dbReference type="Proteomes" id="UP000304880">
    <property type="component" value="Unassembled WGS sequence"/>
</dbReference>
<evidence type="ECO:0000259" key="8">
    <source>
        <dbReference type="Pfam" id="PF01757"/>
    </source>
</evidence>
<comment type="caution">
    <text evidence="9">The sequence shown here is derived from an EMBL/GenBank/DDBJ whole genome shotgun (WGS) entry which is preliminary data.</text>
</comment>
<dbReference type="RefSeq" id="WP_139599139.1">
    <property type="nucleotide sequence ID" value="NZ_VDDC01000028.1"/>
</dbReference>
<evidence type="ECO:0000256" key="2">
    <source>
        <dbReference type="ARBA" id="ARBA00007400"/>
    </source>
</evidence>
<evidence type="ECO:0000256" key="5">
    <source>
        <dbReference type="ARBA" id="ARBA00022989"/>
    </source>
</evidence>
<evidence type="ECO:0000313" key="9">
    <source>
        <dbReference type="EMBL" id="TNH38472.1"/>
    </source>
</evidence>